<dbReference type="SUPFAM" id="SSF109998">
    <property type="entry name" value="Triger factor/SurA peptide-binding domain-like"/>
    <property type="match status" value="1"/>
</dbReference>
<dbReference type="InterPro" id="IPR000297">
    <property type="entry name" value="PPIase_PpiC"/>
</dbReference>
<dbReference type="InterPro" id="IPR027304">
    <property type="entry name" value="Trigger_fact/SurA_dom_sf"/>
</dbReference>
<dbReference type="AlphaFoldDB" id="A0A1I7NA84"/>
<dbReference type="InterPro" id="IPR046357">
    <property type="entry name" value="PPIase_dom_sf"/>
</dbReference>
<evidence type="ECO:0000256" key="1">
    <source>
        <dbReference type="ARBA" id="ARBA00022729"/>
    </source>
</evidence>
<dbReference type="InterPro" id="IPR015391">
    <property type="entry name" value="SurA_N"/>
</dbReference>
<feature type="domain" description="PpiC" evidence="8">
    <location>
        <begin position="181"/>
        <end position="283"/>
    </location>
</feature>
<proteinExistence type="predicted"/>
<keyword evidence="4" id="KW-0143">Chaperone</keyword>
<feature type="chain" id="PRO_5011625340" evidence="7">
    <location>
        <begin position="21"/>
        <end position="469"/>
    </location>
</feature>
<dbReference type="InterPro" id="IPR050280">
    <property type="entry name" value="OMP_Chaperone_SurA"/>
</dbReference>
<dbReference type="Gene3D" id="3.10.50.40">
    <property type="match status" value="2"/>
</dbReference>
<dbReference type="Gene3D" id="1.10.4030.10">
    <property type="entry name" value="Porin chaperone SurA, peptide-binding domain"/>
    <property type="match status" value="1"/>
</dbReference>
<dbReference type="PANTHER" id="PTHR47637">
    <property type="entry name" value="CHAPERONE SURA"/>
    <property type="match status" value="1"/>
</dbReference>
<dbReference type="PROSITE" id="PS50198">
    <property type="entry name" value="PPIC_PPIASE_2"/>
    <property type="match status" value="2"/>
</dbReference>
<keyword evidence="2" id="KW-0574">Periplasm</keyword>
<keyword evidence="1 7" id="KW-0732">Signal</keyword>
<dbReference type="STRING" id="1393122.SAMN05660895_1082"/>
<name>A0A1I7NA84_9BACT</name>
<feature type="domain" description="PpiC" evidence="8">
    <location>
        <begin position="286"/>
        <end position="381"/>
    </location>
</feature>
<keyword evidence="3 6" id="KW-0697">Rotamase</keyword>
<evidence type="ECO:0000259" key="8">
    <source>
        <dbReference type="PROSITE" id="PS50198"/>
    </source>
</evidence>
<dbReference type="Pfam" id="PF09312">
    <property type="entry name" value="SurA_N"/>
    <property type="match status" value="1"/>
</dbReference>
<evidence type="ECO:0000256" key="7">
    <source>
        <dbReference type="SAM" id="SignalP"/>
    </source>
</evidence>
<sequence length="469" mass="53367">MRISFPVLAMFQLLAFSLYAQQNLSSAELQKFPVADKIVAVIGDNIILQSDIQAQIDQLQRESSRPLPPDAGCAILEQMIAQKALVIQAQRDSLPVSDDDVEGQLENQIRGFINMYGSQKKLEEVAGMSIYQIREKFREPIRERILAEEERKKIVDAVKITPTEVQEYFNRIPKDSLKFFPSEVQVGQIVIYPKASPEVEQYTLQQLQNFKKQIESGQQDFVTLMNLYSQDPGSRQNNGIFTISRTDKNIDPNFLAAAFRLQDGEISDPVKSKFGYHLIQMVHRQGDNAEVRDLLMIPPVTSSDMRAAMKKLDSVRAEIIAGKISFGEAAVKYSDDPSAKLYAGMITAPDGSTYLTVDQLDPGIVLTLDSLKPGDISQPAEFTDPYGKKAVRIIYLKSRTQPHQENLRDDYNKIQQEALQEKQYEALDKWFREKMPTFYIWVDPDYQHCKNVEQWAEASQQANHYQPGE</sequence>
<evidence type="ECO:0000256" key="2">
    <source>
        <dbReference type="ARBA" id="ARBA00022764"/>
    </source>
</evidence>
<evidence type="ECO:0000313" key="10">
    <source>
        <dbReference type="Proteomes" id="UP000199537"/>
    </source>
</evidence>
<dbReference type="PANTHER" id="PTHR47637:SF1">
    <property type="entry name" value="CHAPERONE SURA"/>
    <property type="match status" value="1"/>
</dbReference>
<evidence type="ECO:0000256" key="4">
    <source>
        <dbReference type="ARBA" id="ARBA00023186"/>
    </source>
</evidence>
<dbReference type="SUPFAM" id="SSF54534">
    <property type="entry name" value="FKBP-like"/>
    <property type="match status" value="2"/>
</dbReference>
<dbReference type="Pfam" id="PF00639">
    <property type="entry name" value="Rotamase"/>
    <property type="match status" value="2"/>
</dbReference>
<organism evidence="9 10">
    <name type="scientific">Thermoflavifilum thermophilum</name>
    <dbReference type="NCBI Taxonomy" id="1393122"/>
    <lineage>
        <taxon>Bacteria</taxon>
        <taxon>Pseudomonadati</taxon>
        <taxon>Bacteroidota</taxon>
        <taxon>Chitinophagia</taxon>
        <taxon>Chitinophagales</taxon>
        <taxon>Chitinophagaceae</taxon>
        <taxon>Thermoflavifilum</taxon>
    </lineage>
</organism>
<evidence type="ECO:0000256" key="5">
    <source>
        <dbReference type="ARBA" id="ARBA00023235"/>
    </source>
</evidence>
<dbReference type="RefSeq" id="WP_245759906.1">
    <property type="nucleotide sequence ID" value="NZ_FPCJ01000001.1"/>
</dbReference>
<feature type="signal peptide" evidence="7">
    <location>
        <begin position="1"/>
        <end position="20"/>
    </location>
</feature>
<reference evidence="10" key="1">
    <citation type="submission" date="2016-10" db="EMBL/GenBank/DDBJ databases">
        <authorList>
            <person name="Varghese N."/>
            <person name="Submissions S."/>
        </authorList>
    </citation>
    <scope>NUCLEOTIDE SEQUENCE [LARGE SCALE GENOMIC DNA]</scope>
    <source>
        <strain evidence="10">DSM 14807</strain>
    </source>
</reference>
<protein>
    <submittedName>
        <fullName evidence="9">Periplasmic chaperone for outer membrane proteins SurA</fullName>
    </submittedName>
</protein>
<accession>A0A1I7NA84</accession>
<dbReference type="Proteomes" id="UP000199537">
    <property type="component" value="Unassembled WGS sequence"/>
</dbReference>
<keyword evidence="10" id="KW-1185">Reference proteome</keyword>
<evidence type="ECO:0000256" key="3">
    <source>
        <dbReference type="ARBA" id="ARBA00023110"/>
    </source>
</evidence>
<gene>
    <name evidence="9" type="ORF">SAMN05660895_1082</name>
</gene>
<keyword evidence="5 6" id="KW-0413">Isomerase</keyword>
<evidence type="ECO:0000256" key="6">
    <source>
        <dbReference type="PROSITE-ProRule" id="PRU00278"/>
    </source>
</evidence>
<evidence type="ECO:0000313" key="9">
    <source>
        <dbReference type="EMBL" id="SFV31466.1"/>
    </source>
</evidence>
<dbReference type="GO" id="GO:0003755">
    <property type="term" value="F:peptidyl-prolyl cis-trans isomerase activity"/>
    <property type="evidence" value="ECO:0007669"/>
    <property type="project" value="UniProtKB-KW"/>
</dbReference>
<dbReference type="EMBL" id="FPCJ01000001">
    <property type="protein sequence ID" value="SFV31466.1"/>
    <property type="molecule type" value="Genomic_DNA"/>
</dbReference>